<name>A0A6C0AYY1_9ZZZZ</name>
<feature type="region of interest" description="Disordered" evidence="1">
    <location>
        <begin position="1"/>
        <end position="21"/>
    </location>
</feature>
<dbReference type="AlphaFoldDB" id="A0A6C0AYY1"/>
<proteinExistence type="predicted"/>
<dbReference type="EMBL" id="MN738808">
    <property type="protein sequence ID" value="QHS84451.1"/>
    <property type="molecule type" value="Genomic_DNA"/>
</dbReference>
<evidence type="ECO:0000313" key="2">
    <source>
        <dbReference type="EMBL" id="QHS84451.1"/>
    </source>
</evidence>
<reference evidence="2" key="1">
    <citation type="journal article" date="2020" name="Nature">
        <title>Giant virus diversity and host interactions through global metagenomics.</title>
        <authorList>
            <person name="Schulz F."/>
            <person name="Roux S."/>
            <person name="Paez-Espino D."/>
            <person name="Jungbluth S."/>
            <person name="Walsh D.A."/>
            <person name="Denef V.J."/>
            <person name="McMahon K.D."/>
            <person name="Konstantinidis K.T."/>
            <person name="Eloe-Fadrosh E.A."/>
            <person name="Kyrpides N.C."/>
            <person name="Woyke T."/>
        </authorList>
    </citation>
    <scope>NUCLEOTIDE SEQUENCE</scope>
    <source>
        <strain evidence="2">GVMAG-S-ERX556022-25</strain>
    </source>
</reference>
<accession>A0A6C0AYY1</accession>
<feature type="compositionally biased region" description="Basic and acidic residues" evidence="1">
    <location>
        <begin position="1"/>
        <end position="14"/>
    </location>
</feature>
<organism evidence="2">
    <name type="scientific">viral metagenome</name>
    <dbReference type="NCBI Taxonomy" id="1070528"/>
    <lineage>
        <taxon>unclassified sequences</taxon>
        <taxon>metagenomes</taxon>
        <taxon>organismal metagenomes</taxon>
    </lineage>
</organism>
<sequence>MEFSREESMNHNNDEVSNMSDSSYKSDFVIKSNNYKCYTSSVVGSNIVNAMTGEKYPWQVGSWDERRFFRVTDTTKFNESSNSNCENRTSYKLFYENPHQYMKHRKIELDKDLLKKWYKNINVLYPGEYTMPY</sequence>
<protein>
    <submittedName>
        <fullName evidence="2">Uncharacterized protein</fullName>
    </submittedName>
</protein>
<evidence type="ECO:0000256" key="1">
    <source>
        <dbReference type="SAM" id="MobiDB-lite"/>
    </source>
</evidence>